<keyword evidence="2" id="KW-1185">Reference proteome</keyword>
<dbReference type="Proteomes" id="UP000054526">
    <property type="component" value="Unassembled WGS sequence"/>
</dbReference>
<dbReference type="NCBIfam" id="TIGR04019">
    <property type="entry name" value="B_thiol_YtxJ"/>
    <property type="match status" value="1"/>
</dbReference>
<dbReference type="EMBL" id="JXAL01000014">
    <property type="protein sequence ID" value="KIL36182.1"/>
    <property type="molecule type" value="Genomic_DNA"/>
</dbReference>
<dbReference type="InterPro" id="IPR022551">
    <property type="entry name" value="BrxC"/>
</dbReference>
<comment type="caution">
    <text evidence="1">The sequence shown here is derived from an EMBL/GenBank/DDBJ whole genome shotgun (WGS) entry which is preliminary data.</text>
</comment>
<reference evidence="1 2" key="1">
    <citation type="submission" date="2014-12" db="EMBL/GenBank/DDBJ databases">
        <title>Draft genome sequence of Cohnella kolymensis strain B-2846.</title>
        <authorList>
            <person name="Karlyshev A.V."/>
            <person name="Kudryashova E.B."/>
        </authorList>
    </citation>
    <scope>NUCLEOTIDE SEQUENCE [LARGE SCALE GENOMIC DNA]</scope>
    <source>
        <strain evidence="1 2">VKM B-2846</strain>
    </source>
</reference>
<dbReference type="RefSeq" id="WP_041062151.1">
    <property type="nucleotide sequence ID" value="NZ_JXAL01000014.1"/>
</dbReference>
<sequence>MADIQRLTTTEQWEEALRGTADKPLLLFKHSTQCPISAGAHDELMNYIQDNKSPAVDFSIVRVIEERPVSNAIAEKLGVTHKSPQAILIKDGKPVWDTSHWDITYDFLSQKLGKPAAAE</sequence>
<dbReference type="Pfam" id="PF11009">
    <property type="entry name" value="BrxC"/>
    <property type="match status" value="1"/>
</dbReference>
<accession>A0ABR5A582</accession>
<gene>
    <name evidence="1" type="ORF">SD71_09525</name>
</gene>
<name>A0ABR5A582_9BACL</name>
<organism evidence="1 2">
    <name type="scientific">Cohnella kolymensis</name>
    <dbReference type="NCBI Taxonomy" id="1590652"/>
    <lineage>
        <taxon>Bacteria</taxon>
        <taxon>Bacillati</taxon>
        <taxon>Bacillota</taxon>
        <taxon>Bacilli</taxon>
        <taxon>Bacillales</taxon>
        <taxon>Paenibacillaceae</taxon>
        <taxon>Cohnella</taxon>
    </lineage>
</organism>
<dbReference type="InterPro" id="IPR036249">
    <property type="entry name" value="Thioredoxin-like_sf"/>
</dbReference>
<proteinExistence type="predicted"/>
<protein>
    <submittedName>
        <fullName evidence="1">General stress protein</fullName>
    </submittedName>
</protein>
<dbReference type="SUPFAM" id="SSF52833">
    <property type="entry name" value="Thioredoxin-like"/>
    <property type="match status" value="1"/>
</dbReference>
<dbReference type="Gene3D" id="3.40.30.10">
    <property type="entry name" value="Glutaredoxin"/>
    <property type="match status" value="1"/>
</dbReference>
<evidence type="ECO:0000313" key="2">
    <source>
        <dbReference type="Proteomes" id="UP000054526"/>
    </source>
</evidence>
<evidence type="ECO:0000313" key="1">
    <source>
        <dbReference type="EMBL" id="KIL36182.1"/>
    </source>
</evidence>